<feature type="region of interest" description="Disordered" evidence="1">
    <location>
        <begin position="1"/>
        <end position="34"/>
    </location>
</feature>
<feature type="compositionally biased region" description="Low complexity" evidence="1">
    <location>
        <begin position="62"/>
        <end position="78"/>
    </location>
</feature>
<dbReference type="RefSeq" id="XP_040742525.1">
    <property type="nucleotide sequence ID" value="XM_040891108.1"/>
</dbReference>
<evidence type="ECO:0000313" key="3">
    <source>
        <dbReference type="Proteomes" id="UP000193922"/>
    </source>
</evidence>
<proteinExistence type="predicted"/>
<accession>A0A1Y1W5D2</accession>
<protein>
    <submittedName>
        <fullName evidence="2">Uncharacterized protein</fullName>
    </submittedName>
</protein>
<dbReference type="EMBL" id="MCFD01000009">
    <property type="protein sequence ID" value="ORX68743.1"/>
    <property type="molecule type" value="Genomic_DNA"/>
</dbReference>
<dbReference type="GeneID" id="63807756"/>
<comment type="caution">
    <text evidence="2">The sequence shown here is derived from an EMBL/GenBank/DDBJ whole genome shotgun (WGS) entry which is preliminary data.</text>
</comment>
<dbReference type="Proteomes" id="UP000193922">
    <property type="component" value="Unassembled WGS sequence"/>
</dbReference>
<gene>
    <name evidence="2" type="ORF">DL89DRAFT_318592</name>
</gene>
<organism evidence="2 3">
    <name type="scientific">Linderina pennispora</name>
    <dbReference type="NCBI Taxonomy" id="61395"/>
    <lineage>
        <taxon>Eukaryota</taxon>
        <taxon>Fungi</taxon>
        <taxon>Fungi incertae sedis</taxon>
        <taxon>Zoopagomycota</taxon>
        <taxon>Kickxellomycotina</taxon>
        <taxon>Kickxellomycetes</taxon>
        <taxon>Kickxellales</taxon>
        <taxon>Kickxellaceae</taxon>
        <taxon>Linderina</taxon>
    </lineage>
</organism>
<reference evidence="2 3" key="1">
    <citation type="submission" date="2016-07" db="EMBL/GenBank/DDBJ databases">
        <title>Pervasive Adenine N6-methylation of Active Genes in Fungi.</title>
        <authorList>
            <consortium name="DOE Joint Genome Institute"/>
            <person name="Mondo S.J."/>
            <person name="Dannebaum R.O."/>
            <person name="Kuo R.C."/>
            <person name="Labutti K."/>
            <person name="Haridas S."/>
            <person name="Kuo A."/>
            <person name="Salamov A."/>
            <person name="Ahrendt S.R."/>
            <person name="Lipzen A."/>
            <person name="Sullivan W."/>
            <person name="Andreopoulos W.B."/>
            <person name="Clum A."/>
            <person name="Lindquist E."/>
            <person name="Daum C."/>
            <person name="Ramamoorthy G.K."/>
            <person name="Gryganskyi A."/>
            <person name="Culley D."/>
            <person name="Magnuson J.K."/>
            <person name="James T.Y."/>
            <person name="O'Malley M.A."/>
            <person name="Stajich J.E."/>
            <person name="Spatafora J.W."/>
            <person name="Visel A."/>
            <person name="Grigoriev I.V."/>
        </authorList>
    </citation>
    <scope>NUCLEOTIDE SEQUENCE [LARGE SCALE GENOMIC DNA]</scope>
    <source>
        <strain evidence="2 3">ATCC 12442</strain>
    </source>
</reference>
<feature type="compositionally biased region" description="Polar residues" evidence="1">
    <location>
        <begin position="1"/>
        <end position="16"/>
    </location>
</feature>
<sequence length="160" mass="18100">MSGGNQALDSQDTANTRTDDITEQPLVPSISSIPNVEFLNNFRSVMENRRGSTWMSVRRDTQQQQQQQQQQRQRQQQRPSPVIPGPQPGRRQSGLPRIDLGAPSTSNLHGEELAEDNSAHETEHDHVDDIDAEEEMAHSQEPGDHVMDEDEDDDDDGHRR</sequence>
<evidence type="ECO:0000256" key="1">
    <source>
        <dbReference type="SAM" id="MobiDB-lite"/>
    </source>
</evidence>
<feature type="compositionally biased region" description="Basic and acidic residues" evidence="1">
    <location>
        <begin position="109"/>
        <end position="146"/>
    </location>
</feature>
<evidence type="ECO:0000313" key="2">
    <source>
        <dbReference type="EMBL" id="ORX68743.1"/>
    </source>
</evidence>
<feature type="compositionally biased region" description="Acidic residues" evidence="1">
    <location>
        <begin position="147"/>
        <end position="160"/>
    </location>
</feature>
<dbReference type="AlphaFoldDB" id="A0A1Y1W5D2"/>
<feature type="region of interest" description="Disordered" evidence="1">
    <location>
        <begin position="51"/>
        <end position="160"/>
    </location>
</feature>
<name>A0A1Y1W5D2_9FUNG</name>
<keyword evidence="3" id="KW-1185">Reference proteome</keyword>